<evidence type="ECO:0000313" key="4">
    <source>
        <dbReference type="Proteomes" id="UP000051952"/>
    </source>
</evidence>
<keyword evidence="4" id="KW-1185">Reference proteome</keyword>
<dbReference type="Proteomes" id="UP000051952">
    <property type="component" value="Unassembled WGS sequence"/>
</dbReference>
<feature type="chain" id="PRO_5012000445" description="Membrane-associated protein" evidence="2">
    <location>
        <begin position="16"/>
        <end position="469"/>
    </location>
</feature>
<evidence type="ECO:0000256" key="1">
    <source>
        <dbReference type="SAM" id="MobiDB-lite"/>
    </source>
</evidence>
<keyword evidence="2" id="KW-0732">Signal</keyword>
<sequence length="469" mass="52274">MRALVFTLLVLGAWSYVLKPQELFIVGDAAIGQRFWQPSKAVTIGTTGLVRVSLSEDQCTQDCRSAAVTFNEQGEFKQFPFNNFCGSGGVLTTNSVICHGNQGSHNASGVFISRIEYTLSGLDLEEGTSNEFSFFETPDLIPRELKIAPNTVHFPERQVYVTTGELTLENGTSIHAFFRSKDGISWNMTSVVPFEFHNDASIHRLGETKLMVIVGHPGNYSQATSVFLGSRWEKLENVSYATPLTAWSSPYHTTLYGGVRGRPGVHAMAAGPKKGSEKPIDITQWHNRLATKQDNGIANFSAEYKSAIRFDCLAPFSTDDADGCASSSYVAMTSIGNGTVFFFYDKLGNGFGPASNDRTSTIFAIKAHLNETKEETEHQAKLEEKAKEAEREKQREEARKLAQKEAEDRKKRERREKVKQDKARRAAFADGDRVNFENAARYSQLDGETVIVRDVDPEFVEIEKDTFFF</sequence>
<name>A0A0S4J078_BODSA</name>
<feature type="compositionally biased region" description="Basic and acidic residues" evidence="1">
    <location>
        <begin position="373"/>
        <end position="424"/>
    </location>
</feature>
<feature type="signal peptide" evidence="2">
    <location>
        <begin position="1"/>
        <end position="15"/>
    </location>
</feature>
<dbReference type="AlphaFoldDB" id="A0A0S4J078"/>
<dbReference type="VEuPathDB" id="TriTrypDB:BSAL_75130"/>
<dbReference type="SUPFAM" id="SSF50939">
    <property type="entry name" value="Sialidases"/>
    <property type="match status" value="1"/>
</dbReference>
<evidence type="ECO:0000256" key="2">
    <source>
        <dbReference type="SAM" id="SignalP"/>
    </source>
</evidence>
<accession>A0A0S4J078</accession>
<feature type="region of interest" description="Disordered" evidence="1">
    <location>
        <begin position="373"/>
        <end position="426"/>
    </location>
</feature>
<dbReference type="EMBL" id="CYKH01000677">
    <property type="protein sequence ID" value="CUG15931.1"/>
    <property type="molecule type" value="Genomic_DNA"/>
</dbReference>
<gene>
    <name evidence="3" type="ORF">BSAL_75130</name>
</gene>
<protein>
    <recommendedName>
        <fullName evidence="5">Membrane-associated protein</fullName>
    </recommendedName>
</protein>
<evidence type="ECO:0000313" key="3">
    <source>
        <dbReference type="EMBL" id="CUG15931.1"/>
    </source>
</evidence>
<dbReference type="InterPro" id="IPR036278">
    <property type="entry name" value="Sialidase_sf"/>
</dbReference>
<proteinExistence type="predicted"/>
<reference evidence="4" key="1">
    <citation type="submission" date="2015-09" db="EMBL/GenBank/DDBJ databases">
        <authorList>
            <consortium name="Pathogen Informatics"/>
        </authorList>
    </citation>
    <scope>NUCLEOTIDE SEQUENCE [LARGE SCALE GENOMIC DNA]</scope>
    <source>
        <strain evidence="4">Lake Konstanz</strain>
    </source>
</reference>
<evidence type="ECO:0008006" key="5">
    <source>
        <dbReference type="Google" id="ProtNLM"/>
    </source>
</evidence>
<organism evidence="3 4">
    <name type="scientific">Bodo saltans</name>
    <name type="common">Flagellated protozoan</name>
    <dbReference type="NCBI Taxonomy" id="75058"/>
    <lineage>
        <taxon>Eukaryota</taxon>
        <taxon>Discoba</taxon>
        <taxon>Euglenozoa</taxon>
        <taxon>Kinetoplastea</taxon>
        <taxon>Metakinetoplastina</taxon>
        <taxon>Eubodonida</taxon>
        <taxon>Bodonidae</taxon>
        <taxon>Bodo</taxon>
    </lineage>
</organism>
<dbReference type="OrthoDB" id="250678at2759"/>